<evidence type="ECO:0000256" key="8">
    <source>
        <dbReference type="ARBA" id="ARBA00023118"/>
    </source>
</evidence>
<dbReference type="InterPro" id="IPR055228">
    <property type="entry name" value="Cas9_RuvC"/>
</dbReference>
<evidence type="ECO:0000256" key="7">
    <source>
        <dbReference type="ARBA" id="ARBA00022884"/>
    </source>
</evidence>
<evidence type="ECO:0000256" key="3">
    <source>
        <dbReference type="ARBA" id="ARBA00022723"/>
    </source>
</evidence>
<dbReference type="GO" id="GO:0004519">
    <property type="term" value="F:endonuclease activity"/>
    <property type="evidence" value="ECO:0007669"/>
    <property type="project" value="UniProtKB-UniRule"/>
</dbReference>
<keyword evidence="5 12" id="KW-0378">Hydrolase</keyword>
<protein>
    <submittedName>
        <fullName evidence="14">CRISPR-associated endonuclease Cas9/Csn1</fullName>
        <ecNumber evidence="14">3.1.-.-</ecNumber>
    </submittedName>
</protein>
<organism evidence="14">
    <name type="scientific">Collinsella aerofaciens</name>
    <dbReference type="NCBI Taxonomy" id="74426"/>
    <lineage>
        <taxon>Bacteria</taxon>
        <taxon>Bacillati</taxon>
        <taxon>Actinomycetota</taxon>
        <taxon>Coriobacteriia</taxon>
        <taxon>Coriobacteriales</taxon>
        <taxon>Coriobacteriaceae</taxon>
        <taxon>Collinsella</taxon>
    </lineage>
</organism>
<name>A0A6N3E6E0_9ACTN</name>
<evidence type="ECO:0000256" key="6">
    <source>
        <dbReference type="ARBA" id="ARBA00022842"/>
    </source>
</evidence>
<dbReference type="EMBL" id="CACRTW010000049">
    <property type="protein sequence ID" value="VYU35378.1"/>
    <property type="molecule type" value="Genomic_DNA"/>
</dbReference>
<dbReference type="GO" id="GO:0046872">
    <property type="term" value="F:metal ion binding"/>
    <property type="evidence" value="ECO:0007669"/>
    <property type="project" value="UniProtKB-KW"/>
</dbReference>
<evidence type="ECO:0000256" key="11">
    <source>
        <dbReference type="ARBA" id="ARBA00046380"/>
    </source>
</evidence>
<comment type="cofactor">
    <cofactor evidence="1">
        <name>Mg(2+)</name>
        <dbReference type="ChEBI" id="CHEBI:18420"/>
    </cofactor>
</comment>
<dbReference type="PROSITE" id="PS51749">
    <property type="entry name" value="HNH_CAS9"/>
    <property type="match status" value="1"/>
</dbReference>
<dbReference type="Pfam" id="PF22702">
    <property type="entry name" value="Cas9_RuvC"/>
    <property type="match status" value="1"/>
</dbReference>
<keyword evidence="10" id="KW-0464">Manganese</keyword>
<evidence type="ECO:0000256" key="9">
    <source>
        <dbReference type="ARBA" id="ARBA00023125"/>
    </source>
</evidence>
<feature type="domain" description="HNH Cas9-type" evidence="13">
    <location>
        <begin position="825"/>
        <end position="983"/>
    </location>
</feature>
<evidence type="ECO:0000256" key="1">
    <source>
        <dbReference type="ARBA" id="ARBA00001946"/>
    </source>
</evidence>
<comment type="subunit">
    <text evidence="11">Monomer. Binds crRNA and tracrRNA.</text>
</comment>
<accession>A0A6N3E6E0</accession>
<keyword evidence="3" id="KW-0479">Metal-binding</keyword>
<keyword evidence="7" id="KW-0694">RNA-binding</keyword>
<evidence type="ECO:0000256" key="10">
    <source>
        <dbReference type="ARBA" id="ARBA00023211"/>
    </source>
</evidence>
<dbReference type="GO" id="GO:0003723">
    <property type="term" value="F:RNA binding"/>
    <property type="evidence" value="ECO:0007669"/>
    <property type="project" value="UniProtKB-UniRule"/>
</dbReference>
<dbReference type="GO" id="GO:0016787">
    <property type="term" value="F:hydrolase activity"/>
    <property type="evidence" value="ECO:0007669"/>
    <property type="project" value="UniProtKB-KW"/>
</dbReference>
<keyword evidence="9 12" id="KW-0238">DNA-binding</keyword>
<proteinExistence type="predicted"/>
<keyword evidence="6" id="KW-0460">Magnesium</keyword>
<dbReference type="Pfam" id="PF13395">
    <property type="entry name" value="HNH_4"/>
    <property type="match status" value="1"/>
</dbReference>
<dbReference type="GO" id="GO:0051607">
    <property type="term" value="P:defense response to virus"/>
    <property type="evidence" value="ECO:0007669"/>
    <property type="project" value="UniProtKB-KW"/>
</dbReference>
<dbReference type="InterPro" id="IPR032240">
    <property type="entry name" value="Cas9_REC"/>
</dbReference>
<evidence type="ECO:0000256" key="12">
    <source>
        <dbReference type="PROSITE-ProRule" id="PRU01085"/>
    </source>
</evidence>
<keyword evidence="4 12" id="KW-0255">Endonuclease</keyword>
<dbReference type="EC" id="3.1.-.-" evidence="14"/>
<reference evidence="14" key="1">
    <citation type="submission" date="2019-11" db="EMBL/GenBank/DDBJ databases">
        <authorList>
            <person name="Feng L."/>
        </authorList>
    </citation>
    <scope>NUCLEOTIDE SEQUENCE</scope>
    <source>
        <strain evidence="14">CaerofaciensLFYP39</strain>
    </source>
</reference>
<dbReference type="InterPro" id="IPR032237">
    <property type="entry name" value="Cas9_PI"/>
</dbReference>
<dbReference type="InterPro" id="IPR033114">
    <property type="entry name" value="HNH_CAS9"/>
</dbReference>
<evidence type="ECO:0000313" key="14">
    <source>
        <dbReference type="EMBL" id="VYU35378.1"/>
    </source>
</evidence>
<gene>
    <name evidence="14" type="primary">cas9</name>
    <name evidence="14" type="ORF">CALFYP39_02105</name>
</gene>
<evidence type="ECO:0000256" key="2">
    <source>
        <dbReference type="ARBA" id="ARBA00022722"/>
    </source>
</evidence>
<dbReference type="Pfam" id="PF16592">
    <property type="entry name" value="Cas9_REC"/>
    <property type="match status" value="1"/>
</dbReference>
<evidence type="ECO:0000256" key="5">
    <source>
        <dbReference type="ARBA" id="ARBA00022801"/>
    </source>
</evidence>
<dbReference type="GO" id="GO:0003677">
    <property type="term" value="F:DNA binding"/>
    <property type="evidence" value="ECO:0007669"/>
    <property type="project" value="UniProtKB-UniRule"/>
</dbReference>
<keyword evidence="2 12" id="KW-0540">Nuclease</keyword>
<sequence>MARKLKNINGPWYAGIDLDGTSVGFVATDEYGDVLYHKGQPVMGARCFKEALHASEARMPRTARRRLQRARGREREMERVFAPAIAPTDPDFFVRRRMSYKLMRDDIAADPAAAAWQGLLDGYPTLAHLDVDLMESDDPRDPRLIFWAIANHVVRRGHFLLEGNDVTSANSDPSAQVDALVRELDALGEACGEAIELDGGALAGMGGSWTARELQKAVSGAVSVTGDDIDAKIARAQAKALGDLVAGYKANMDAFALEGEQIGKISVSDADALDEFLANCPDRLAPTIEAARGLYSAWRLQGLLSFAPGKTLSHNQVAQYEVYGRQLRTLKDLALKYVVHADSEDGPDEDGLALYRDFFGGPKRSGRRGYDKVLVKKLDGAKRNMGYTAYDLNVIPYEEFKKRVERLFKGTDAAKDPAYIDMVAALGEHRFLRRIHTTDNSAIPYQLHAEVVGRIIDAQGNFYPWLKDAGTHILKVLTSRIPYYVGPLDSSAAPLDAHGKARFAWSRRLLGHERAFVAPWNYEEHIDTDAAAEAFIRRMTGKCTYLVDEDVLPANSLIYERFRFLNELAGIRYTEDGQDWLPLDSAMRAAVVEAASDGSVMTLSRIANILSRDFTMAHPHVKGVSDAKRMTSRLSVSAWIAGLLGVRSLTAAQKSMAEDIILWNTVFEERSILKRKVAKEYGDILDEDAIEAFCARRLKGWGQLSERLLTGVWVDTARGDMCIMDVLEQGAPYGRFRGTSMNLMRALSDTELGFRERIDEVNATALEKAGELGIDALPGSPALRRGISQAMKVIEDMASVAGCAPAKVYVEVTRTASNKLKGKRSRSRAQEIEAALKALDDDARRDLDAARLLRELGMFDEKEINERLYLYFRQAGKSLYSGKPIDIARIASAYYCVDRILPRSVRRDESLDNKALVLYAESLDKKDSILVPQPVQRKMAPFWMHLRRAGLMTERKLNALMRTQISDRMLKSIVGRQLTETSQECKLIAAVLEATYAGVKVVPVKAGVASSVRRRAGIPRSRKANRYYHAHDALIALTTGRFIETRASMWSNNRAFYERIMRDIEAQERRGGADSELDFFSGGFFRNLVDYDTAEVLWDSDFERERLVRACSWKNLRVTFAPYEEGGAFWKQTVYSPRDSKTKLIPVKGDRDAALFGGYSAQTFAYFMIYETEGKKGNLFRFAPVPTSIASKATDSLTELYARSLCRESGERFVRVVRDRILKETVYEAYGERFRVKGLKTAGPVRQLALDAADTRLLRIVERMVDGEQPSPRRDLDSDAKVLCRLWARLLALAPANFPRVSKVLKLSALKTPEEVFADTEADDLAKTVRAVAESEVQVVELLSGIRGTADVRPLGGSAFAGTLSMTFDKIVNDPKAGFAIVDISAAGLHERVSTLG</sequence>
<evidence type="ECO:0000259" key="13">
    <source>
        <dbReference type="PROSITE" id="PS51749"/>
    </source>
</evidence>
<dbReference type="RefSeq" id="WP_156600754.1">
    <property type="nucleotide sequence ID" value="NZ_CACRTW010000049.1"/>
</dbReference>
<dbReference type="InterPro" id="IPR028629">
    <property type="entry name" value="Cas9"/>
</dbReference>
<dbReference type="Pfam" id="PF16595">
    <property type="entry name" value="Cas9_PI"/>
    <property type="match status" value="1"/>
</dbReference>
<dbReference type="InterPro" id="IPR003615">
    <property type="entry name" value="HNH_nuc"/>
</dbReference>
<keyword evidence="8" id="KW-0051">Antiviral defense</keyword>
<dbReference type="NCBIfam" id="TIGR01865">
    <property type="entry name" value="cas_Csn1"/>
    <property type="match status" value="1"/>
</dbReference>
<evidence type="ECO:0000256" key="4">
    <source>
        <dbReference type="ARBA" id="ARBA00022759"/>
    </source>
</evidence>